<dbReference type="EMBL" id="JAAXCY010000004">
    <property type="protein sequence ID" value="MBC2406793.1"/>
    <property type="molecule type" value="Genomic_DNA"/>
</dbReference>
<dbReference type="Proteomes" id="UP000534677">
    <property type="component" value="Unassembled WGS sequence"/>
</dbReference>
<gene>
    <name evidence="2" type="ORF">HF209_22225</name>
    <name evidence="3" type="ORF">HF257_09115</name>
    <name evidence="4" type="ORF">HF257_12340</name>
</gene>
<accession>A0A7X1AKQ5</accession>
<keyword evidence="6" id="KW-1185">Reference proteome</keyword>
<dbReference type="AlphaFoldDB" id="A0A7X1AKQ5"/>
<proteinExistence type="predicted"/>
<comment type="caution">
    <text evidence="3">The sequence shown here is derived from an EMBL/GenBank/DDBJ whole genome shotgun (WGS) entry which is preliminary data.</text>
</comment>
<evidence type="ECO:0000313" key="2">
    <source>
        <dbReference type="EMBL" id="MBC2383666.1"/>
    </source>
</evidence>
<evidence type="ECO:0000313" key="4">
    <source>
        <dbReference type="EMBL" id="MBC2406793.1"/>
    </source>
</evidence>
<keyword evidence="1" id="KW-0732">Signal</keyword>
<feature type="signal peptide" evidence="1">
    <location>
        <begin position="1"/>
        <end position="23"/>
    </location>
</feature>
<dbReference type="PROSITE" id="PS51257">
    <property type="entry name" value="PROKAR_LIPOPROTEIN"/>
    <property type="match status" value="1"/>
</dbReference>
<dbReference type="EMBL" id="JAAXCY010000003">
    <property type="protein sequence ID" value="MBC2406157.1"/>
    <property type="molecule type" value="Genomic_DNA"/>
</dbReference>
<name>A0A7X1AKQ5_9PSED</name>
<dbReference type="EMBL" id="JAAXCZ010000012">
    <property type="protein sequence ID" value="MBC2383666.1"/>
    <property type="molecule type" value="Genomic_DNA"/>
</dbReference>
<protein>
    <recommendedName>
        <fullName evidence="7">Lipoprotein</fullName>
    </recommendedName>
</protein>
<evidence type="ECO:0008006" key="7">
    <source>
        <dbReference type="Google" id="ProtNLM"/>
    </source>
</evidence>
<evidence type="ECO:0000256" key="1">
    <source>
        <dbReference type="SAM" id="SignalP"/>
    </source>
</evidence>
<dbReference type="RefSeq" id="WP_185709427.1">
    <property type="nucleotide sequence ID" value="NZ_JAAXCY010000003.1"/>
</dbReference>
<evidence type="ECO:0000313" key="5">
    <source>
        <dbReference type="Proteomes" id="UP000520513"/>
    </source>
</evidence>
<evidence type="ECO:0000313" key="6">
    <source>
        <dbReference type="Proteomes" id="UP000534677"/>
    </source>
</evidence>
<sequence length="186" mass="20240">MIKKLCLASLVLIASCAPYQHYAAPVQGPRAQIKSELYTPNSYNYLLSVGVSTDTDCRLGRQAARGKETELFSVYNATPRPQGFQEIAANTPLHLVLQGSASAGRVCTLEFITEFAANGRYLLKGGMLENGGLCRIEVVNADTGASLAQFETPTQVPPASTESYSWRQLMDQKGCYLPSSDKDRQP</sequence>
<feature type="chain" id="PRO_5044661894" description="Lipoprotein" evidence="1">
    <location>
        <begin position="24"/>
        <end position="186"/>
    </location>
</feature>
<dbReference type="Proteomes" id="UP000520513">
    <property type="component" value="Unassembled WGS sequence"/>
</dbReference>
<evidence type="ECO:0000313" key="3">
    <source>
        <dbReference type="EMBL" id="MBC2406157.1"/>
    </source>
</evidence>
<organism evidence="3 5">
    <name type="scientific">Pseudomonas cremoris</name>
    <dbReference type="NCBI Taxonomy" id="2724178"/>
    <lineage>
        <taxon>Bacteria</taxon>
        <taxon>Pseudomonadati</taxon>
        <taxon>Pseudomonadota</taxon>
        <taxon>Gammaproteobacteria</taxon>
        <taxon>Pseudomonadales</taxon>
        <taxon>Pseudomonadaceae</taxon>
        <taxon>Pseudomonas</taxon>
    </lineage>
</organism>
<reference evidence="5 6" key="1">
    <citation type="submission" date="2020-04" db="EMBL/GenBank/DDBJ databases">
        <title>Pseudomonas crami sp. nov., a novel proteolytic bacterial species isolated from cream.</title>
        <authorList>
            <person name="Hofmann K."/>
            <person name="Woller A."/>
            <person name="Huptas C."/>
            <person name="Wenning M."/>
            <person name="Scherer S."/>
            <person name="Doll E.V."/>
        </authorList>
    </citation>
    <scope>NUCLEOTIDE SEQUENCE [LARGE SCALE GENOMIC DNA]</scope>
    <source>
        <strain evidence="2 6">WS 5096</strain>
        <strain evidence="3 5">WS 5106</strain>
    </source>
</reference>